<accession>A0A9P8XZG0</accession>
<dbReference type="EMBL" id="JAGTJQ010000008">
    <property type="protein sequence ID" value="KAH7026550.1"/>
    <property type="molecule type" value="Genomic_DNA"/>
</dbReference>
<keyword evidence="3" id="KW-1185">Reference proteome</keyword>
<dbReference type="Proteomes" id="UP000756346">
    <property type="component" value="Unassembled WGS sequence"/>
</dbReference>
<gene>
    <name evidence="2" type="ORF">B0I36DRAFT_433964</name>
</gene>
<comment type="caution">
    <text evidence="2">The sequence shown here is derived from an EMBL/GenBank/DDBJ whole genome shotgun (WGS) entry which is preliminary data.</text>
</comment>
<organism evidence="2 3">
    <name type="scientific">Microdochium trichocladiopsis</name>
    <dbReference type="NCBI Taxonomy" id="1682393"/>
    <lineage>
        <taxon>Eukaryota</taxon>
        <taxon>Fungi</taxon>
        <taxon>Dikarya</taxon>
        <taxon>Ascomycota</taxon>
        <taxon>Pezizomycotina</taxon>
        <taxon>Sordariomycetes</taxon>
        <taxon>Xylariomycetidae</taxon>
        <taxon>Xylariales</taxon>
        <taxon>Microdochiaceae</taxon>
        <taxon>Microdochium</taxon>
    </lineage>
</organism>
<evidence type="ECO:0000256" key="1">
    <source>
        <dbReference type="SAM" id="MobiDB-lite"/>
    </source>
</evidence>
<protein>
    <submittedName>
        <fullName evidence="2">Uncharacterized protein</fullName>
    </submittedName>
</protein>
<proteinExistence type="predicted"/>
<feature type="region of interest" description="Disordered" evidence="1">
    <location>
        <begin position="59"/>
        <end position="89"/>
    </location>
</feature>
<sequence length="255" mass="27441">MQAMKARPNSNPGIFRPTGSTVGVCSAAEEAAPAAEALPPQGGLAGGFDVPLLGRGVAGLDADQPVPTQREPEDQTADDDDADDANDEADDEGFAEAVIHFFWSVQRSNWSVVLWLENGLTWIFIGEQRGLGFRSCLKMPSLVLCKMRLVPYLLTTLPPRFISSLLHGLADASDPRPETAVPRAAGARADAAAKVERDRSRPICDRFETSRDSAHTVTCRNGILTFLSASQQLRIPPQLLTKSSSPLYTPRAGES</sequence>
<feature type="compositionally biased region" description="Polar residues" evidence="1">
    <location>
        <begin position="8"/>
        <end position="21"/>
    </location>
</feature>
<reference evidence="2" key="1">
    <citation type="journal article" date="2021" name="Nat. Commun.">
        <title>Genetic determinants of endophytism in the Arabidopsis root mycobiome.</title>
        <authorList>
            <person name="Mesny F."/>
            <person name="Miyauchi S."/>
            <person name="Thiergart T."/>
            <person name="Pickel B."/>
            <person name="Atanasova L."/>
            <person name="Karlsson M."/>
            <person name="Huettel B."/>
            <person name="Barry K.W."/>
            <person name="Haridas S."/>
            <person name="Chen C."/>
            <person name="Bauer D."/>
            <person name="Andreopoulos W."/>
            <person name="Pangilinan J."/>
            <person name="LaButti K."/>
            <person name="Riley R."/>
            <person name="Lipzen A."/>
            <person name="Clum A."/>
            <person name="Drula E."/>
            <person name="Henrissat B."/>
            <person name="Kohler A."/>
            <person name="Grigoriev I.V."/>
            <person name="Martin F.M."/>
            <person name="Hacquard S."/>
        </authorList>
    </citation>
    <scope>NUCLEOTIDE SEQUENCE</scope>
    <source>
        <strain evidence="2">MPI-CAGE-CH-0230</strain>
    </source>
</reference>
<evidence type="ECO:0000313" key="3">
    <source>
        <dbReference type="Proteomes" id="UP000756346"/>
    </source>
</evidence>
<dbReference type="RefSeq" id="XP_046009767.1">
    <property type="nucleotide sequence ID" value="XM_046162681.1"/>
</dbReference>
<feature type="compositionally biased region" description="Acidic residues" evidence="1">
    <location>
        <begin position="74"/>
        <end position="89"/>
    </location>
</feature>
<evidence type="ECO:0000313" key="2">
    <source>
        <dbReference type="EMBL" id="KAH7026550.1"/>
    </source>
</evidence>
<feature type="region of interest" description="Disordered" evidence="1">
    <location>
        <begin position="1"/>
        <end position="21"/>
    </location>
</feature>
<dbReference type="GeneID" id="70192227"/>
<dbReference type="AlphaFoldDB" id="A0A9P8XZG0"/>
<name>A0A9P8XZG0_9PEZI</name>